<evidence type="ECO:0000256" key="1">
    <source>
        <dbReference type="SAM" id="MobiDB-lite"/>
    </source>
</evidence>
<feature type="non-terminal residue" evidence="2">
    <location>
        <position position="84"/>
    </location>
</feature>
<feature type="compositionally biased region" description="Basic and acidic residues" evidence="1">
    <location>
        <begin position="1"/>
        <end position="42"/>
    </location>
</feature>
<feature type="region of interest" description="Disordered" evidence="1">
    <location>
        <begin position="1"/>
        <end position="84"/>
    </location>
</feature>
<sequence>PSEKEIKKVKPQKRTPDKKKVSKPKPDHLDLQEIPKLEKLNEIEDDTLETQTPSEDEVDEELVESEQEDEEEDADILKEITPQP</sequence>
<organism evidence="2">
    <name type="scientific">marine sediment metagenome</name>
    <dbReference type="NCBI Taxonomy" id="412755"/>
    <lineage>
        <taxon>unclassified sequences</taxon>
        <taxon>metagenomes</taxon>
        <taxon>ecological metagenomes</taxon>
    </lineage>
</organism>
<evidence type="ECO:0000313" key="2">
    <source>
        <dbReference type="EMBL" id="GAH54266.1"/>
    </source>
</evidence>
<name>X1G8M7_9ZZZZ</name>
<dbReference type="EMBL" id="BARU01015677">
    <property type="protein sequence ID" value="GAH54266.1"/>
    <property type="molecule type" value="Genomic_DNA"/>
</dbReference>
<dbReference type="AlphaFoldDB" id="X1G8M7"/>
<gene>
    <name evidence="2" type="ORF">S03H2_26767</name>
</gene>
<feature type="non-terminal residue" evidence="2">
    <location>
        <position position="1"/>
    </location>
</feature>
<comment type="caution">
    <text evidence="2">The sequence shown here is derived from an EMBL/GenBank/DDBJ whole genome shotgun (WGS) entry which is preliminary data.</text>
</comment>
<accession>X1G8M7</accession>
<proteinExistence type="predicted"/>
<reference evidence="2" key="1">
    <citation type="journal article" date="2014" name="Front. Microbiol.">
        <title>High frequency of phylogenetically diverse reductive dehalogenase-homologous genes in deep subseafloor sedimentary metagenomes.</title>
        <authorList>
            <person name="Kawai M."/>
            <person name="Futagami T."/>
            <person name="Toyoda A."/>
            <person name="Takaki Y."/>
            <person name="Nishi S."/>
            <person name="Hori S."/>
            <person name="Arai W."/>
            <person name="Tsubouchi T."/>
            <person name="Morono Y."/>
            <person name="Uchiyama I."/>
            <person name="Ito T."/>
            <person name="Fujiyama A."/>
            <person name="Inagaki F."/>
            <person name="Takami H."/>
        </authorList>
    </citation>
    <scope>NUCLEOTIDE SEQUENCE</scope>
    <source>
        <strain evidence="2">Expedition CK06-06</strain>
    </source>
</reference>
<protein>
    <submittedName>
        <fullName evidence="2">Uncharacterized protein</fullName>
    </submittedName>
</protein>
<feature type="compositionally biased region" description="Acidic residues" evidence="1">
    <location>
        <begin position="43"/>
        <end position="74"/>
    </location>
</feature>